<reference evidence="1" key="1">
    <citation type="submission" date="2019-03" db="EMBL/GenBank/DDBJ databases">
        <title>Long read genome sequence of the mycoparasitic Pythium oligandrum ATCC 38472 isolated from sugarbeet rhizosphere.</title>
        <authorList>
            <person name="Gaulin E."/>
        </authorList>
    </citation>
    <scope>NUCLEOTIDE SEQUENCE</scope>
    <source>
        <strain evidence="1">ATCC 38472_TT</strain>
    </source>
</reference>
<proteinExistence type="predicted"/>
<name>A0A8K1FN20_PYTOL</name>
<comment type="caution">
    <text evidence="1">The sequence shown here is derived from an EMBL/GenBank/DDBJ whole genome shotgun (WGS) entry which is preliminary data.</text>
</comment>
<organism evidence="1 2">
    <name type="scientific">Pythium oligandrum</name>
    <name type="common">Mycoparasitic fungus</name>
    <dbReference type="NCBI Taxonomy" id="41045"/>
    <lineage>
        <taxon>Eukaryota</taxon>
        <taxon>Sar</taxon>
        <taxon>Stramenopiles</taxon>
        <taxon>Oomycota</taxon>
        <taxon>Peronosporomycetes</taxon>
        <taxon>Pythiales</taxon>
        <taxon>Pythiaceae</taxon>
        <taxon>Pythium</taxon>
    </lineage>
</organism>
<sequence length="223" mass="25575">MMKLTRQIQKTVLENMKVLSQVETWQFAAICQADTEYSSVLQGTDYFRPSWTDADLLDGALDELYEIITMIVNESSGAIVAIRAKDLIRPIAEEGTVTEILQGLRSGSLWTIDCRRLRLFSSTNRLNHDQWHLLPRIQTVVEFCWTLPDNGEDSSPVLDTWHTRLLGKLQKQMQARFLAKESMQYVMKWVQDTNSPQQALVALEAFVLHHTPKKEARRGKVKG</sequence>
<dbReference type="Proteomes" id="UP000794436">
    <property type="component" value="Unassembled WGS sequence"/>
</dbReference>
<protein>
    <submittedName>
        <fullName evidence="1">Uncharacterized protein</fullName>
    </submittedName>
</protein>
<dbReference type="AlphaFoldDB" id="A0A8K1FN20"/>
<evidence type="ECO:0000313" key="1">
    <source>
        <dbReference type="EMBL" id="TMW66869.1"/>
    </source>
</evidence>
<gene>
    <name evidence="1" type="ORF">Poli38472_011985</name>
</gene>
<dbReference type="OrthoDB" id="123924at2759"/>
<evidence type="ECO:0000313" key="2">
    <source>
        <dbReference type="Proteomes" id="UP000794436"/>
    </source>
</evidence>
<keyword evidence="2" id="KW-1185">Reference proteome</keyword>
<accession>A0A8K1FN20</accession>
<dbReference type="EMBL" id="SPLM01000006">
    <property type="protein sequence ID" value="TMW66869.1"/>
    <property type="molecule type" value="Genomic_DNA"/>
</dbReference>